<keyword evidence="1" id="KW-0472">Membrane</keyword>
<organism evidence="2">
    <name type="scientific">Fonticula alba</name>
    <name type="common">Slime mold</name>
    <dbReference type="NCBI Taxonomy" id="691883"/>
    <lineage>
        <taxon>Eukaryota</taxon>
        <taxon>Rotosphaerida</taxon>
        <taxon>Fonticulaceae</taxon>
        <taxon>Fonticula</taxon>
    </lineage>
</organism>
<reference evidence="2" key="1">
    <citation type="submission" date="2013-04" db="EMBL/GenBank/DDBJ databases">
        <title>The Genome Sequence of Fonticula alba ATCC 38817.</title>
        <authorList>
            <consortium name="The Broad Institute Genomics Platform"/>
            <person name="Russ C."/>
            <person name="Cuomo C."/>
            <person name="Burger G."/>
            <person name="Gray M.W."/>
            <person name="Holland P.W.H."/>
            <person name="King N."/>
            <person name="Lang F.B.F."/>
            <person name="Roger A.J."/>
            <person name="Ruiz-Trillo I."/>
            <person name="Brown M."/>
            <person name="Walker B."/>
            <person name="Young S."/>
            <person name="Zeng Q."/>
            <person name="Gargeya S."/>
            <person name="Fitzgerald M."/>
            <person name="Haas B."/>
            <person name="Abouelleil A."/>
            <person name="Allen A.W."/>
            <person name="Alvarado L."/>
            <person name="Arachchi H.M."/>
            <person name="Berlin A.M."/>
            <person name="Chapman S.B."/>
            <person name="Gainer-Dewar J."/>
            <person name="Goldberg J."/>
            <person name="Griggs A."/>
            <person name="Gujja S."/>
            <person name="Hansen M."/>
            <person name="Howarth C."/>
            <person name="Imamovic A."/>
            <person name="Ireland A."/>
            <person name="Larimer J."/>
            <person name="McCowan C."/>
            <person name="Murphy C."/>
            <person name="Pearson M."/>
            <person name="Poon T.W."/>
            <person name="Priest M."/>
            <person name="Roberts A."/>
            <person name="Saif S."/>
            <person name="Shea T."/>
            <person name="Sisk P."/>
            <person name="Sykes S."/>
            <person name="Wortman J."/>
            <person name="Nusbaum C."/>
            <person name="Birren B."/>
        </authorList>
    </citation>
    <scope>NUCLEOTIDE SEQUENCE [LARGE SCALE GENOMIC DNA]</scope>
    <source>
        <strain evidence="2">ATCC 38817</strain>
    </source>
</reference>
<dbReference type="EMBL" id="KB932202">
    <property type="protein sequence ID" value="KCV72132.1"/>
    <property type="molecule type" value="Genomic_DNA"/>
</dbReference>
<evidence type="ECO:0000313" key="3">
    <source>
        <dbReference type="Proteomes" id="UP000030693"/>
    </source>
</evidence>
<dbReference type="AlphaFoldDB" id="A0A058ZF73"/>
<sequence length="80" mass="8742">MSAILAGISTALGVHFALKVRQRELAQHGTRSLPVFARNVALFSAATFTAGYFGIKILNKLLMSRHSFKTNDTDSFPSDE</sequence>
<evidence type="ECO:0000313" key="2">
    <source>
        <dbReference type="EMBL" id="KCV72132.1"/>
    </source>
</evidence>
<keyword evidence="1" id="KW-0812">Transmembrane</keyword>
<gene>
    <name evidence="2" type="ORF">H696_01538</name>
</gene>
<keyword evidence="1" id="KW-1133">Transmembrane helix</keyword>
<keyword evidence="3" id="KW-1185">Reference proteome</keyword>
<accession>A0A058ZF73</accession>
<evidence type="ECO:0000256" key="1">
    <source>
        <dbReference type="SAM" id="Phobius"/>
    </source>
</evidence>
<dbReference type="RefSeq" id="XP_009493710.1">
    <property type="nucleotide sequence ID" value="XM_009495435.1"/>
</dbReference>
<dbReference type="GeneID" id="20526263"/>
<dbReference type="Proteomes" id="UP000030693">
    <property type="component" value="Unassembled WGS sequence"/>
</dbReference>
<proteinExistence type="predicted"/>
<feature type="transmembrane region" description="Helical" evidence="1">
    <location>
        <begin position="35"/>
        <end position="55"/>
    </location>
</feature>
<name>A0A058ZF73_FONAL</name>
<protein>
    <submittedName>
        <fullName evidence="2">Uncharacterized protein</fullName>
    </submittedName>
</protein>